<dbReference type="AlphaFoldDB" id="A0A1R3J2G0"/>
<keyword evidence="2" id="KW-1185">Reference proteome</keyword>
<dbReference type="Proteomes" id="UP000187203">
    <property type="component" value="Unassembled WGS sequence"/>
</dbReference>
<sequence>MALYLRFQPSPLYAAAEVIISGRCLKTQVQKIK</sequence>
<evidence type="ECO:0000313" key="1">
    <source>
        <dbReference type="EMBL" id="OMO88980.1"/>
    </source>
</evidence>
<gene>
    <name evidence="1" type="ORF">COLO4_20002</name>
</gene>
<protein>
    <submittedName>
        <fullName evidence="1">Uncharacterized protein</fullName>
    </submittedName>
</protein>
<proteinExistence type="predicted"/>
<name>A0A1R3J2G0_9ROSI</name>
<accession>A0A1R3J2G0</accession>
<reference evidence="2" key="1">
    <citation type="submission" date="2013-09" db="EMBL/GenBank/DDBJ databases">
        <title>Corchorus olitorius genome sequencing.</title>
        <authorList>
            <person name="Alam M."/>
            <person name="Haque M.S."/>
            <person name="Islam M.S."/>
            <person name="Emdad E.M."/>
            <person name="Islam M.M."/>
            <person name="Ahmed B."/>
            <person name="Halim A."/>
            <person name="Hossen Q.M.M."/>
            <person name="Hossain M.Z."/>
            <person name="Ahmed R."/>
            <person name="Khan M.M."/>
            <person name="Islam R."/>
            <person name="Rashid M.M."/>
            <person name="Khan S.A."/>
            <person name="Rahman M.S."/>
            <person name="Alam M."/>
            <person name="Yahiya A.S."/>
            <person name="Khan M.S."/>
            <person name="Azam M.S."/>
            <person name="Haque T."/>
            <person name="Lashkar M.Z.H."/>
            <person name="Akhand A.I."/>
            <person name="Morshed G."/>
            <person name="Roy S."/>
            <person name="Uddin K.S."/>
            <person name="Rabeya T."/>
            <person name="Hossain A.S."/>
            <person name="Chowdhury A."/>
            <person name="Snigdha A.R."/>
            <person name="Mortoza M.S."/>
            <person name="Matin S.A."/>
            <person name="Hoque S.M.E."/>
            <person name="Islam M.K."/>
            <person name="Roy D.K."/>
            <person name="Haider R."/>
            <person name="Moosa M.M."/>
            <person name="Elias S.M."/>
            <person name="Hasan A.M."/>
            <person name="Jahan S."/>
            <person name="Shafiuddin M."/>
            <person name="Mahmood N."/>
            <person name="Shommy N.S."/>
        </authorList>
    </citation>
    <scope>NUCLEOTIDE SEQUENCE [LARGE SCALE GENOMIC DNA]</scope>
    <source>
        <strain evidence="2">cv. O-4</strain>
    </source>
</reference>
<comment type="caution">
    <text evidence="1">The sequence shown here is derived from an EMBL/GenBank/DDBJ whole genome shotgun (WGS) entry which is preliminary data.</text>
</comment>
<organism evidence="1 2">
    <name type="scientific">Corchorus olitorius</name>
    <dbReference type="NCBI Taxonomy" id="93759"/>
    <lineage>
        <taxon>Eukaryota</taxon>
        <taxon>Viridiplantae</taxon>
        <taxon>Streptophyta</taxon>
        <taxon>Embryophyta</taxon>
        <taxon>Tracheophyta</taxon>
        <taxon>Spermatophyta</taxon>
        <taxon>Magnoliopsida</taxon>
        <taxon>eudicotyledons</taxon>
        <taxon>Gunneridae</taxon>
        <taxon>Pentapetalae</taxon>
        <taxon>rosids</taxon>
        <taxon>malvids</taxon>
        <taxon>Malvales</taxon>
        <taxon>Malvaceae</taxon>
        <taxon>Grewioideae</taxon>
        <taxon>Apeibeae</taxon>
        <taxon>Corchorus</taxon>
    </lineage>
</organism>
<evidence type="ECO:0000313" key="2">
    <source>
        <dbReference type="Proteomes" id="UP000187203"/>
    </source>
</evidence>
<dbReference type="EMBL" id="AWUE01016924">
    <property type="protein sequence ID" value="OMO88980.1"/>
    <property type="molecule type" value="Genomic_DNA"/>
</dbReference>